<feature type="domain" description="N-acetyltransferase" evidence="1">
    <location>
        <begin position="1"/>
        <end position="96"/>
    </location>
</feature>
<name>A0AAJ5X7P3_9SPHN</name>
<dbReference type="AlphaFoldDB" id="A0AAJ5X7P3"/>
<evidence type="ECO:0000313" key="4">
    <source>
        <dbReference type="Proteomes" id="UP001218362"/>
    </source>
</evidence>
<evidence type="ECO:0000259" key="2">
    <source>
        <dbReference type="PROSITE" id="PS51729"/>
    </source>
</evidence>
<organism evidence="3 4">
    <name type="scientific">Candidatus Andeanibacterium colombiense</name>
    <dbReference type="NCBI Taxonomy" id="3121345"/>
    <lineage>
        <taxon>Bacteria</taxon>
        <taxon>Pseudomonadati</taxon>
        <taxon>Pseudomonadota</taxon>
        <taxon>Alphaproteobacteria</taxon>
        <taxon>Sphingomonadales</taxon>
        <taxon>Sphingomonadaceae</taxon>
        <taxon>Candidatus Andeanibacterium</taxon>
    </lineage>
</organism>
<accession>A0AAJ5X7P3</accession>
<dbReference type="Pfam" id="PF14542">
    <property type="entry name" value="Acetyltransf_CG"/>
    <property type="match status" value="1"/>
</dbReference>
<dbReference type="InterPro" id="IPR016181">
    <property type="entry name" value="Acyl_CoA_acyltransferase"/>
</dbReference>
<proteinExistence type="predicted"/>
<gene>
    <name evidence="3" type="ORF">P0Y56_11080</name>
</gene>
<dbReference type="SUPFAM" id="SSF55729">
    <property type="entry name" value="Acyl-CoA N-acyltransferases (Nat)"/>
    <property type="match status" value="1"/>
</dbReference>
<dbReference type="Gene3D" id="3.40.630.30">
    <property type="match status" value="1"/>
</dbReference>
<dbReference type="PROSITE" id="PS51729">
    <property type="entry name" value="GNAT_YJDJ"/>
    <property type="match status" value="1"/>
</dbReference>
<dbReference type="PROSITE" id="PS51186">
    <property type="entry name" value="GNAT"/>
    <property type="match status" value="1"/>
</dbReference>
<dbReference type="InterPro" id="IPR000182">
    <property type="entry name" value="GNAT_dom"/>
</dbReference>
<dbReference type="PANTHER" id="PTHR31435:SF10">
    <property type="entry name" value="BSR4717 PROTEIN"/>
    <property type="match status" value="1"/>
</dbReference>
<dbReference type="InterPro" id="IPR031165">
    <property type="entry name" value="GNAT_YJDJ"/>
</dbReference>
<dbReference type="GO" id="GO:0016747">
    <property type="term" value="F:acyltransferase activity, transferring groups other than amino-acyl groups"/>
    <property type="evidence" value="ECO:0007669"/>
    <property type="project" value="InterPro"/>
</dbReference>
<dbReference type="KEGG" id="acob:P0Y56_11080"/>
<dbReference type="EMBL" id="CP119316">
    <property type="protein sequence ID" value="WEK45574.1"/>
    <property type="molecule type" value="Genomic_DNA"/>
</dbReference>
<reference evidence="3" key="1">
    <citation type="submission" date="2023-03" db="EMBL/GenBank/DDBJ databases">
        <title>Andean soil-derived lignocellulolytic bacterial consortium as a source of novel taxa and putative plastic-active enzymes.</title>
        <authorList>
            <person name="Diaz-Garcia L."/>
            <person name="Chuvochina M."/>
            <person name="Feuerriegel G."/>
            <person name="Bunk B."/>
            <person name="Sproer C."/>
            <person name="Streit W.R."/>
            <person name="Rodriguez L.M."/>
            <person name="Overmann J."/>
            <person name="Jimenez D.J."/>
        </authorList>
    </citation>
    <scope>NUCLEOTIDE SEQUENCE</scope>
    <source>
        <strain evidence="3">MAG 26</strain>
    </source>
</reference>
<evidence type="ECO:0000313" key="3">
    <source>
        <dbReference type="EMBL" id="WEK45574.1"/>
    </source>
</evidence>
<sequence>MDGVTITHTDEGDHGTYYAHVEGSRFIGRLEWSKHDNVKVVEHTVVPPEIGGRGIAAVLLDALIADARAHGFKIDPKCSYAAAKFARHPEWADLVG</sequence>
<dbReference type="Proteomes" id="UP001218362">
    <property type="component" value="Chromosome"/>
</dbReference>
<protein>
    <submittedName>
        <fullName evidence="3">GNAT family N-acetyltransferase</fullName>
    </submittedName>
</protein>
<feature type="domain" description="N-acetyltransferase" evidence="2">
    <location>
        <begin position="9"/>
        <end position="96"/>
    </location>
</feature>
<evidence type="ECO:0000259" key="1">
    <source>
        <dbReference type="PROSITE" id="PS51186"/>
    </source>
</evidence>
<dbReference type="InterPro" id="IPR045057">
    <property type="entry name" value="Gcn5-rel_NAT"/>
</dbReference>
<dbReference type="PANTHER" id="PTHR31435">
    <property type="entry name" value="PROTEIN NATD1"/>
    <property type="match status" value="1"/>
</dbReference>